<keyword evidence="7" id="KW-1185">Reference proteome</keyword>
<dbReference type="SMART" id="SM00220">
    <property type="entry name" value="S_TKc"/>
    <property type="match status" value="1"/>
</dbReference>
<dbReference type="eggNOG" id="COG0515">
    <property type="taxonomic scope" value="Bacteria"/>
</dbReference>
<evidence type="ECO:0000313" key="7">
    <source>
        <dbReference type="Proteomes" id="UP000000379"/>
    </source>
</evidence>
<dbReference type="GO" id="GO:0004674">
    <property type="term" value="F:protein serine/threonine kinase activity"/>
    <property type="evidence" value="ECO:0007669"/>
    <property type="project" value="UniProtKB-KW"/>
</dbReference>
<dbReference type="InterPro" id="IPR011009">
    <property type="entry name" value="Kinase-like_dom_sf"/>
</dbReference>
<feature type="domain" description="Protein kinase" evidence="5">
    <location>
        <begin position="2"/>
        <end position="246"/>
    </location>
</feature>
<sequence length="250" mass="27049">MFTPVRVLSSGGPVRVELARWRGKLVVVKQLQGASPVLANRLGREAAVVTHLEHDHIVPLLAVQDTSLIYAYCPGVTLSEALREGPLSVALSVRVTTDVLSALEYAHAKHVIHLDVKPSNILINGEKAMLTDFGFAKDLALAAITQQGMSLGTPNYMAPEQFAGERSDPRSDLYAVGAVLYHLLTGAPPYERDLFRFLTGDRSVVLAPLPEEAAALQGVVTRALEYDPDRRFASATEMLRALRAAFPGLA</sequence>
<keyword evidence="3 6" id="KW-0418">Kinase</keyword>
<dbReference type="Gene3D" id="1.10.510.10">
    <property type="entry name" value="Transferase(Phosphotransferase) domain 1"/>
    <property type="match status" value="1"/>
</dbReference>
<reference evidence="6 7" key="2">
    <citation type="journal article" date="2011" name="Stand. Genomic Sci.">
        <title>Complete genome sequence of Truepera radiovictrix type strain (RQ-24).</title>
        <authorList>
            <person name="Ivanova N."/>
            <person name="Rohde C."/>
            <person name="Munk C."/>
            <person name="Nolan M."/>
            <person name="Lucas S."/>
            <person name="Del Rio T.G."/>
            <person name="Tice H."/>
            <person name="Deshpande S."/>
            <person name="Cheng J.F."/>
            <person name="Tapia R."/>
            <person name="Han C."/>
            <person name="Goodwin L."/>
            <person name="Pitluck S."/>
            <person name="Liolios K."/>
            <person name="Mavromatis K."/>
            <person name="Mikhailova N."/>
            <person name="Pati A."/>
            <person name="Chen A."/>
            <person name="Palaniappan K."/>
            <person name="Land M."/>
            <person name="Hauser L."/>
            <person name="Chang Y.J."/>
            <person name="Jeffries C.D."/>
            <person name="Brambilla E."/>
            <person name="Rohde M."/>
            <person name="Goker M."/>
            <person name="Tindall B.J."/>
            <person name="Woyke T."/>
            <person name="Bristow J."/>
            <person name="Eisen J.A."/>
            <person name="Markowitz V."/>
            <person name="Hugenholtz P."/>
            <person name="Kyrpides N.C."/>
            <person name="Klenk H.P."/>
            <person name="Lapidus A."/>
        </authorList>
    </citation>
    <scope>NUCLEOTIDE SEQUENCE [LARGE SCALE GENOMIC DNA]</scope>
    <source>
        <strain evidence="7">DSM 17093 / CIP 108686 / LMG 22925 / RQ-24</strain>
    </source>
</reference>
<dbReference type="PANTHER" id="PTHR43289:SF6">
    <property type="entry name" value="SERINE_THREONINE-PROTEIN KINASE NEKL-3"/>
    <property type="match status" value="1"/>
</dbReference>
<dbReference type="PROSITE" id="PS00108">
    <property type="entry name" value="PROTEIN_KINASE_ST"/>
    <property type="match status" value="1"/>
</dbReference>
<keyword evidence="1" id="KW-0808">Transferase</keyword>
<dbReference type="SUPFAM" id="SSF56112">
    <property type="entry name" value="Protein kinase-like (PK-like)"/>
    <property type="match status" value="1"/>
</dbReference>
<dbReference type="GO" id="GO:0005524">
    <property type="term" value="F:ATP binding"/>
    <property type="evidence" value="ECO:0007669"/>
    <property type="project" value="UniProtKB-KW"/>
</dbReference>
<name>D7CSS1_TRURR</name>
<dbReference type="AlphaFoldDB" id="D7CSS1"/>
<dbReference type="Proteomes" id="UP000000379">
    <property type="component" value="Chromosome"/>
</dbReference>
<keyword evidence="2" id="KW-0547">Nucleotide-binding</keyword>
<evidence type="ECO:0000256" key="1">
    <source>
        <dbReference type="ARBA" id="ARBA00022679"/>
    </source>
</evidence>
<evidence type="ECO:0000256" key="2">
    <source>
        <dbReference type="ARBA" id="ARBA00022741"/>
    </source>
</evidence>
<protein>
    <submittedName>
        <fullName evidence="6">Serine/threonine protein kinase</fullName>
    </submittedName>
</protein>
<organism evidence="6 7">
    <name type="scientific">Truepera radiovictrix (strain DSM 17093 / CIP 108686 / LMG 22925 / RQ-24)</name>
    <dbReference type="NCBI Taxonomy" id="649638"/>
    <lineage>
        <taxon>Bacteria</taxon>
        <taxon>Thermotogati</taxon>
        <taxon>Deinococcota</taxon>
        <taxon>Deinococci</taxon>
        <taxon>Trueperales</taxon>
        <taxon>Trueperaceae</taxon>
        <taxon>Truepera</taxon>
    </lineage>
</organism>
<dbReference type="Pfam" id="PF00069">
    <property type="entry name" value="Pkinase"/>
    <property type="match status" value="1"/>
</dbReference>
<dbReference type="KEGG" id="tra:Trad_0551"/>
<evidence type="ECO:0000259" key="5">
    <source>
        <dbReference type="PROSITE" id="PS50011"/>
    </source>
</evidence>
<accession>D7CSS1</accession>
<dbReference type="HOGENOM" id="CLU_000288_63_44_0"/>
<dbReference type="STRING" id="649638.Trad_0551"/>
<keyword evidence="6" id="KW-0723">Serine/threonine-protein kinase</keyword>
<keyword evidence="4" id="KW-0067">ATP-binding</keyword>
<gene>
    <name evidence="6" type="ordered locus">Trad_0551</name>
</gene>
<dbReference type="OrthoDB" id="9813021at2"/>
<dbReference type="EMBL" id="CP002049">
    <property type="protein sequence ID" value="ADI13688.1"/>
    <property type="molecule type" value="Genomic_DNA"/>
</dbReference>
<evidence type="ECO:0000256" key="3">
    <source>
        <dbReference type="ARBA" id="ARBA00022777"/>
    </source>
</evidence>
<dbReference type="CDD" id="cd14014">
    <property type="entry name" value="STKc_PknB_like"/>
    <property type="match status" value="1"/>
</dbReference>
<dbReference type="PANTHER" id="PTHR43289">
    <property type="entry name" value="MITOGEN-ACTIVATED PROTEIN KINASE KINASE KINASE 20-RELATED"/>
    <property type="match status" value="1"/>
</dbReference>
<dbReference type="Gene3D" id="3.30.200.20">
    <property type="entry name" value="Phosphorylase Kinase, domain 1"/>
    <property type="match status" value="1"/>
</dbReference>
<dbReference type="PROSITE" id="PS50011">
    <property type="entry name" value="PROTEIN_KINASE_DOM"/>
    <property type="match status" value="1"/>
</dbReference>
<evidence type="ECO:0000256" key="4">
    <source>
        <dbReference type="ARBA" id="ARBA00022840"/>
    </source>
</evidence>
<evidence type="ECO:0000313" key="6">
    <source>
        <dbReference type="EMBL" id="ADI13688.1"/>
    </source>
</evidence>
<proteinExistence type="predicted"/>
<dbReference type="InterPro" id="IPR000719">
    <property type="entry name" value="Prot_kinase_dom"/>
</dbReference>
<reference evidence="7" key="1">
    <citation type="submission" date="2010-05" db="EMBL/GenBank/DDBJ databases">
        <title>The complete genome of Truepera radiovictris DSM 17093.</title>
        <authorList>
            <consortium name="US DOE Joint Genome Institute (JGI-PGF)"/>
            <person name="Lucas S."/>
            <person name="Copeland A."/>
            <person name="Lapidus A."/>
            <person name="Glavina del Rio T."/>
            <person name="Dalin E."/>
            <person name="Tice H."/>
            <person name="Bruce D."/>
            <person name="Goodwin L."/>
            <person name="Pitluck S."/>
            <person name="Kyrpides N."/>
            <person name="Mavromatis K."/>
            <person name="Ovchinnikova G."/>
            <person name="Munk A.C."/>
            <person name="Detter J.C."/>
            <person name="Han C."/>
            <person name="Tapia R."/>
            <person name="Land M."/>
            <person name="Hauser L."/>
            <person name="Markowitz V."/>
            <person name="Cheng J.-F."/>
            <person name="Hugenholtz P."/>
            <person name="Woyke T."/>
            <person name="Wu D."/>
            <person name="Tindall B."/>
            <person name="Pomrenke H.G."/>
            <person name="Brambilla E."/>
            <person name="Klenk H.-P."/>
            <person name="Eisen J.A."/>
        </authorList>
    </citation>
    <scope>NUCLEOTIDE SEQUENCE [LARGE SCALE GENOMIC DNA]</scope>
    <source>
        <strain evidence="7">DSM 17093 / CIP 108686 / LMG 22925 / RQ-24</strain>
    </source>
</reference>
<dbReference type="InterPro" id="IPR008271">
    <property type="entry name" value="Ser/Thr_kinase_AS"/>
</dbReference>